<evidence type="ECO:0000313" key="1">
    <source>
        <dbReference type="EMBL" id="QHT99574.1"/>
    </source>
</evidence>
<dbReference type="PROSITE" id="PS51996">
    <property type="entry name" value="TR_MART"/>
    <property type="match status" value="1"/>
</dbReference>
<dbReference type="SUPFAM" id="SSF56399">
    <property type="entry name" value="ADP-ribosylation"/>
    <property type="match status" value="1"/>
</dbReference>
<evidence type="ECO:0008006" key="2">
    <source>
        <dbReference type="Google" id="ProtNLM"/>
    </source>
</evidence>
<sequence>MDENSCPKFLRPKLVNKELKCTNRNYPDFFLTMEGNACCTRKQFKLMTNGEFPVLNIEDYKNIHTFMHENNINCPDKFCNTHGSKAEIAFTQGLYFSDGDPCEDENNIIKPIELAIETFNRGIFLTKNVCKDLENELPSQNWLNKQKNYFNTLSETEQNYLKFYGTGAGYSLLNSFIRNGFQLIFTKGNKKSLKENNPYFIETFNTFTKNGGKDYHNYFIHYYNSIQKCILNSPVLDKDIVLYRGQNGDDFFKGLKNNLYQNIGIMSCTPRSYIAARFAVSHNLFIEGTPFISRIIIPKGYRCLLNFDNEHTKYIYLFEFILPDNTLFYVNKFDSDKQYIDKLNKNTIPLNIKTNEIILINEKSIEPFVLYKSIQLIKNYEKPKGLGLNQNFINPENENKNVLYYKKIIEQASKEKIILDIDSAIVNIVYDIVNKEEKKENVNDLKKVFDFLMSLENNVPKKKRQENFNNALFALVISNTLSNKGYLAITGYANKENIGIYVHAIRQALKNKTIYSPQSFSNKIVVN</sequence>
<reference evidence="1" key="1">
    <citation type="journal article" date="2020" name="Nature">
        <title>Giant virus diversity and host interactions through global metagenomics.</title>
        <authorList>
            <person name="Schulz F."/>
            <person name="Roux S."/>
            <person name="Paez-Espino D."/>
            <person name="Jungbluth S."/>
            <person name="Walsh D.A."/>
            <person name="Denef V.J."/>
            <person name="McMahon K.D."/>
            <person name="Konstantinidis K.T."/>
            <person name="Eloe-Fadrosh E.A."/>
            <person name="Kyrpides N.C."/>
            <person name="Woyke T."/>
        </authorList>
    </citation>
    <scope>NUCLEOTIDE SEQUENCE</scope>
    <source>
        <strain evidence="1">GVMAG-M-3300025727-45</strain>
    </source>
</reference>
<dbReference type="AlphaFoldDB" id="A0A6C0J1M8"/>
<dbReference type="EMBL" id="MN740310">
    <property type="protein sequence ID" value="QHT99574.1"/>
    <property type="molecule type" value="Genomic_DNA"/>
</dbReference>
<name>A0A6C0J1M8_9ZZZZ</name>
<organism evidence="1">
    <name type="scientific">viral metagenome</name>
    <dbReference type="NCBI Taxonomy" id="1070528"/>
    <lineage>
        <taxon>unclassified sequences</taxon>
        <taxon>metagenomes</taxon>
        <taxon>organismal metagenomes</taxon>
    </lineage>
</organism>
<protein>
    <recommendedName>
        <fullName evidence="2">ADP ribosyltransferase domain-containing protein</fullName>
    </recommendedName>
</protein>
<accession>A0A6C0J1M8</accession>
<dbReference type="Gene3D" id="3.90.176.10">
    <property type="entry name" value="Toxin ADP-ribosyltransferase, Chain A, domain 1"/>
    <property type="match status" value="1"/>
</dbReference>
<proteinExistence type="predicted"/>